<feature type="domain" description="DPH-type MB" evidence="5">
    <location>
        <begin position="93"/>
        <end position="172"/>
    </location>
</feature>
<dbReference type="InterPro" id="IPR036869">
    <property type="entry name" value="J_dom_sf"/>
</dbReference>
<dbReference type="SMART" id="SM00271">
    <property type="entry name" value="DnaJ"/>
    <property type="match status" value="1"/>
</dbReference>
<dbReference type="PANTHER" id="PTHR36324">
    <property type="entry name" value="OS09G0460100 PROTEIN"/>
    <property type="match status" value="1"/>
</dbReference>
<evidence type="ECO:0000313" key="7">
    <source>
        <dbReference type="Proteomes" id="UP001396334"/>
    </source>
</evidence>
<dbReference type="Gene3D" id="1.10.287.110">
    <property type="entry name" value="DnaJ domain"/>
    <property type="match status" value="1"/>
</dbReference>
<accession>A0ABR2A8M8</accession>
<dbReference type="Gene3D" id="3.10.660.10">
    <property type="entry name" value="DPH Zinc finger"/>
    <property type="match status" value="1"/>
</dbReference>
<dbReference type="SUPFAM" id="SSF46565">
    <property type="entry name" value="Chaperone J-domain"/>
    <property type="match status" value="1"/>
</dbReference>
<dbReference type="CDD" id="cd06257">
    <property type="entry name" value="DnaJ"/>
    <property type="match status" value="1"/>
</dbReference>
<evidence type="ECO:0000256" key="1">
    <source>
        <dbReference type="ARBA" id="ARBA00006169"/>
    </source>
</evidence>
<keyword evidence="2" id="KW-0479">Metal-binding</keyword>
<dbReference type="SUPFAM" id="SSF144217">
    <property type="entry name" value="CSL zinc finger"/>
    <property type="match status" value="1"/>
</dbReference>
<dbReference type="PROSITE" id="PS50076">
    <property type="entry name" value="DNAJ_2"/>
    <property type="match status" value="1"/>
</dbReference>
<evidence type="ECO:0000256" key="2">
    <source>
        <dbReference type="ARBA" id="ARBA00022723"/>
    </source>
</evidence>
<dbReference type="Pfam" id="PF00226">
    <property type="entry name" value="DnaJ"/>
    <property type="match status" value="1"/>
</dbReference>
<dbReference type="Pfam" id="PF05207">
    <property type="entry name" value="Zn_ribbon_CSL"/>
    <property type="match status" value="1"/>
</dbReference>
<dbReference type="InterPro" id="IPR007872">
    <property type="entry name" value="DPH_MB_dom"/>
</dbReference>
<gene>
    <name evidence="6" type="ORF">V6N11_082707</name>
</gene>
<dbReference type="PANTHER" id="PTHR36324:SF1">
    <property type="entry name" value="OS09G0460100 PROTEIN"/>
    <property type="match status" value="1"/>
</dbReference>
<dbReference type="PROSITE" id="PS51074">
    <property type="entry name" value="DPH_MB"/>
    <property type="match status" value="1"/>
</dbReference>
<dbReference type="Proteomes" id="UP001396334">
    <property type="component" value="Unassembled WGS sequence"/>
</dbReference>
<dbReference type="InterPro" id="IPR036671">
    <property type="entry name" value="DPH_MB_sf"/>
</dbReference>
<evidence type="ECO:0000259" key="5">
    <source>
        <dbReference type="PROSITE" id="PS51074"/>
    </source>
</evidence>
<protein>
    <submittedName>
        <fullName evidence="6">Uncharacterized protein</fullName>
    </submittedName>
</protein>
<comment type="caution">
    <text evidence="6">The sequence shown here is derived from an EMBL/GenBank/DDBJ whole genome shotgun (WGS) entry which is preliminary data.</text>
</comment>
<keyword evidence="3" id="KW-0408">Iron</keyword>
<reference evidence="6 7" key="1">
    <citation type="journal article" date="2024" name="G3 (Bethesda)">
        <title>Genome assembly of Hibiscus sabdariffa L. provides insights into metabolisms of medicinal natural products.</title>
        <authorList>
            <person name="Kim T."/>
        </authorList>
    </citation>
    <scope>NUCLEOTIDE SEQUENCE [LARGE SCALE GENOMIC DNA]</scope>
    <source>
        <strain evidence="6">TK-2024</strain>
        <tissue evidence="6">Old leaves</tissue>
    </source>
</reference>
<sequence length="488" mass="55408">MLPLPILTGLPSLSKESLRRQHSDISLEDASYDEIRTSYRTAILNSHPDKLNSDHNSGESFLRVQKAWEILSDPSSRAVYDRELRDSRQDLVASEDIGLDDMMIEDAGEVMELYYQCRCGDHFSVDSLELAKIGYTLVRDGAEIFVRTPDALPASVVLPCGSCSLLVRLMINPDIKVPIDGSFLSLSVSPTNWSKPDGQILFFKDLNFAKIRSKWTVRPRTMSLKFIRFVVFCHDFLFDTGFLLSAVRGGAGNKASYYGLLSHPSCHVLPFPLIKLLGGSPITVVLLSPIVMLVYNTLLQKISLPSFIQFSINYFWLKWELGNYSKGIMYRKFQSAAFSNMGVFYQEEQPHQSKRCKFLATVLKEAFSNCHTFNGQRSDSCPEEEYSASAIVDESEVVVSEIRSRAMEKMKSKPSRISKSPFLVSKEAFLSANTDFSRCSSLNKTEFPEIWKFDFQDFRRRSIIHEFCHCEGWPFRLCKKTVLLPPSA</sequence>
<evidence type="ECO:0000259" key="4">
    <source>
        <dbReference type="PROSITE" id="PS50076"/>
    </source>
</evidence>
<comment type="similarity">
    <text evidence="1">Belongs to the DPH4 family.</text>
</comment>
<evidence type="ECO:0000256" key="3">
    <source>
        <dbReference type="ARBA" id="ARBA00023004"/>
    </source>
</evidence>
<name>A0ABR2A8M8_9ROSI</name>
<organism evidence="6 7">
    <name type="scientific">Hibiscus sabdariffa</name>
    <name type="common">roselle</name>
    <dbReference type="NCBI Taxonomy" id="183260"/>
    <lineage>
        <taxon>Eukaryota</taxon>
        <taxon>Viridiplantae</taxon>
        <taxon>Streptophyta</taxon>
        <taxon>Embryophyta</taxon>
        <taxon>Tracheophyta</taxon>
        <taxon>Spermatophyta</taxon>
        <taxon>Magnoliopsida</taxon>
        <taxon>eudicotyledons</taxon>
        <taxon>Gunneridae</taxon>
        <taxon>Pentapetalae</taxon>
        <taxon>rosids</taxon>
        <taxon>malvids</taxon>
        <taxon>Malvales</taxon>
        <taxon>Malvaceae</taxon>
        <taxon>Malvoideae</taxon>
        <taxon>Hibiscus</taxon>
    </lineage>
</organism>
<feature type="domain" description="J" evidence="4">
    <location>
        <begin position="1"/>
        <end position="84"/>
    </location>
</feature>
<dbReference type="InterPro" id="IPR001623">
    <property type="entry name" value="DnaJ_domain"/>
</dbReference>
<dbReference type="EMBL" id="JBBPBN010000317">
    <property type="protein sequence ID" value="KAK8489378.1"/>
    <property type="molecule type" value="Genomic_DNA"/>
</dbReference>
<keyword evidence="7" id="KW-1185">Reference proteome</keyword>
<evidence type="ECO:0000313" key="6">
    <source>
        <dbReference type="EMBL" id="KAK8489378.1"/>
    </source>
</evidence>
<proteinExistence type="inferred from homology"/>